<proteinExistence type="predicted"/>
<feature type="non-terminal residue" evidence="1">
    <location>
        <position position="1"/>
    </location>
</feature>
<accession>A0ACB8QF14</accession>
<evidence type="ECO:0000313" key="1">
    <source>
        <dbReference type="EMBL" id="KAI0030242.1"/>
    </source>
</evidence>
<sequence>DSVSWLAAALVSVPILLLWQSAVVGRGRAAAKIEYPRLYAEKAEQEASREALVFNCKQRAHQNTLENVPSILVMTGLSSITSPKLAAAGLGLWVLGRIFYTTGYATGDPK</sequence>
<comment type="caution">
    <text evidence="1">The sequence shown here is derived from an EMBL/GenBank/DDBJ whole genome shotgun (WGS) entry which is preliminary data.</text>
</comment>
<protein>
    <submittedName>
        <fullName evidence="1">Uncharacterized protein</fullName>
    </submittedName>
</protein>
<dbReference type="EMBL" id="MU273632">
    <property type="protein sequence ID" value="KAI0030242.1"/>
    <property type="molecule type" value="Genomic_DNA"/>
</dbReference>
<gene>
    <name evidence="1" type="ORF">K488DRAFT_32586</name>
</gene>
<reference evidence="1" key="1">
    <citation type="submission" date="2021-02" db="EMBL/GenBank/DDBJ databases">
        <authorList>
            <consortium name="DOE Joint Genome Institute"/>
            <person name="Ahrendt S."/>
            <person name="Looney B.P."/>
            <person name="Miyauchi S."/>
            <person name="Morin E."/>
            <person name="Drula E."/>
            <person name="Courty P.E."/>
            <person name="Chicoki N."/>
            <person name="Fauchery L."/>
            <person name="Kohler A."/>
            <person name="Kuo A."/>
            <person name="Labutti K."/>
            <person name="Pangilinan J."/>
            <person name="Lipzen A."/>
            <person name="Riley R."/>
            <person name="Andreopoulos W."/>
            <person name="He G."/>
            <person name="Johnson J."/>
            <person name="Barry K.W."/>
            <person name="Grigoriev I.V."/>
            <person name="Nagy L."/>
            <person name="Hibbett D."/>
            <person name="Henrissat B."/>
            <person name="Matheny P.B."/>
            <person name="Labbe J."/>
            <person name="Martin F."/>
        </authorList>
    </citation>
    <scope>NUCLEOTIDE SEQUENCE</scope>
    <source>
        <strain evidence="1">EC-137</strain>
    </source>
</reference>
<feature type="non-terminal residue" evidence="1">
    <location>
        <position position="110"/>
    </location>
</feature>
<evidence type="ECO:0000313" key="2">
    <source>
        <dbReference type="Proteomes" id="UP000814128"/>
    </source>
</evidence>
<name>A0ACB8QF14_9AGAM</name>
<organism evidence="1 2">
    <name type="scientific">Vararia minispora EC-137</name>
    <dbReference type="NCBI Taxonomy" id="1314806"/>
    <lineage>
        <taxon>Eukaryota</taxon>
        <taxon>Fungi</taxon>
        <taxon>Dikarya</taxon>
        <taxon>Basidiomycota</taxon>
        <taxon>Agaricomycotina</taxon>
        <taxon>Agaricomycetes</taxon>
        <taxon>Russulales</taxon>
        <taxon>Lachnocladiaceae</taxon>
        <taxon>Vararia</taxon>
    </lineage>
</organism>
<dbReference type="Proteomes" id="UP000814128">
    <property type="component" value="Unassembled WGS sequence"/>
</dbReference>
<reference evidence="1" key="2">
    <citation type="journal article" date="2022" name="New Phytol.">
        <title>Evolutionary transition to the ectomycorrhizal habit in the genomes of a hyperdiverse lineage of mushroom-forming fungi.</title>
        <authorList>
            <person name="Looney B."/>
            <person name="Miyauchi S."/>
            <person name="Morin E."/>
            <person name="Drula E."/>
            <person name="Courty P.E."/>
            <person name="Kohler A."/>
            <person name="Kuo A."/>
            <person name="LaButti K."/>
            <person name="Pangilinan J."/>
            <person name="Lipzen A."/>
            <person name="Riley R."/>
            <person name="Andreopoulos W."/>
            <person name="He G."/>
            <person name="Johnson J."/>
            <person name="Nolan M."/>
            <person name="Tritt A."/>
            <person name="Barry K.W."/>
            <person name="Grigoriev I.V."/>
            <person name="Nagy L.G."/>
            <person name="Hibbett D."/>
            <person name="Henrissat B."/>
            <person name="Matheny P.B."/>
            <person name="Labbe J."/>
            <person name="Martin F.M."/>
        </authorList>
    </citation>
    <scope>NUCLEOTIDE SEQUENCE</scope>
    <source>
        <strain evidence="1">EC-137</strain>
    </source>
</reference>
<keyword evidence="2" id="KW-1185">Reference proteome</keyword>